<dbReference type="AlphaFoldDB" id="A0A6A6QF15"/>
<reference evidence="2" key="1">
    <citation type="journal article" date="2020" name="Stud. Mycol.">
        <title>101 Dothideomycetes genomes: a test case for predicting lifestyles and emergence of pathogens.</title>
        <authorList>
            <person name="Haridas S."/>
            <person name="Albert R."/>
            <person name="Binder M."/>
            <person name="Bloem J."/>
            <person name="Labutti K."/>
            <person name="Salamov A."/>
            <person name="Andreopoulos B."/>
            <person name="Baker S."/>
            <person name="Barry K."/>
            <person name="Bills G."/>
            <person name="Bluhm B."/>
            <person name="Cannon C."/>
            <person name="Castanera R."/>
            <person name="Culley D."/>
            <person name="Daum C."/>
            <person name="Ezra D."/>
            <person name="Gonzalez J."/>
            <person name="Henrissat B."/>
            <person name="Kuo A."/>
            <person name="Liang C."/>
            <person name="Lipzen A."/>
            <person name="Lutzoni F."/>
            <person name="Magnuson J."/>
            <person name="Mondo S."/>
            <person name="Nolan M."/>
            <person name="Ohm R."/>
            <person name="Pangilinan J."/>
            <person name="Park H.-J."/>
            <person name="Ramirez L."/>
            <person name="Alfaro M."/>
            <person name="Sun H."/>
            <person name="Tritt A."/>
            <person name="Yoshinaga Y."/>
            <person name="Zwiers L.-H."/>
            <person name="Turgeon B."/>
            <person name="Goodwin S."/>
            <person name="Spatafora J."/>
            <person name="Crous P."/>
            <person name="Grigoriev I."/>
        </authorList>
    </citation>
    <scope>NUCLEOTIDE SEQUENCE</scope>
    <source>
        <strain evidence="2">CBS 269.34</strain>
    </source>
</reference>
<evidence type="ECO:0000313" key="2">
    <source>
        <dbReference type="EMBL" id="KAF2490614.1"/>
    </source>
</evidence>
<dbReference type="EMBL" id="MU004197">
    <property type="protein sequence ID" value="KAF2490614.1"/>
    <property type="molecule type" value="Genomic_DNA"/>
</dbReference>
<dbReference type="OrthoDB" id="3783630at2759"/>
<protein>
    <submittedName>
        <fullName evidence="2">Uncharacterized protein</fullName>
    </submittedName>
</protein>
<sequence length="582" mass="63986">MSAGHLTFAIERFIAEGCDSSDASDTSAVSTGSTADQTPADEGDRIHGQNLIASEGVEQVIAKIVTHLAAQVATQTTADVNTDAEAKAKAKEAEAIAKAKMAAFLLLWQDPDRVPPSLDTIPQEILFNIVGRLATPHSLDDGNAGTASLPANPRDPSCSSALYNLHVTSTRYYDLLERFVYSDVALNHDIACKSFLAKLLKDPSIGHYVRRLEFMTNEIPLIPSHALGHFIDHLGLSSAALLNSVQLQGTNINLTNLLQTANPSAQLGIILMLTPNLQTLLLNGSAFMDPMIRRNDLRTLEHDQVQSPHAIILKDISLGRAVFTRSNLTVQHSFRALKNVSICMDGIPIANLTAIFALPSIRHFAGFGLFCLKEYDNTACHVPQSSSGIITLSLKGFYAGMDNYEALVQGCKHLEELDIHVPYTAEDINVHRLCRIGSHHKKSLRLLGLDFYSPTPNSLQDLGDLNTFPQLGTLHLPPMAIAWGPVTQPMFLLAEDIPMCVKTVDLTGYSAENDLEDLPFRFAFQLERLAILWAANPWEERYVYIHASALGRYYLGTLHRRIERRFNLSGASLMVNEDPVDF</sequence>
<gene>
    <name evidence="2" type="ORF">BU16DRAFT_566622</name>
</gene>
<feature type="region of interest" description="Disordered" evidence="1">
    <location>
        <begin position="19"/>
        <end position="44"/>
    </location>
</feature>
<dbReference type="Proteomes" id="UP000799750">
    <property type="component" value="Unassembled WGS sequence"/>
</dbReference>
<proteinExistence type="predicted"/>
<evidence type="ECO:0000313" key="3">
    <source>
        <dbReference type="Proteomes" id="UP000799750"/>
    </source>
</evidence>
<name>A0A6A6QF15_9PEZI</name>
<accession>A0A6A6QF15</accession>
<keyword evidence="3" id="KW-1185">Reference proteome</keyword>
<organism evidence="2 3">
    <name type="scientific">Lophium mytilinum</name>
    <dbReference type="NCBI Taxonomy" id="390894"/>
    <lineage>
        <taxon>Eukaryota</taxon>
        <taxon>Fungi</taxon>
        <taxon>Dikarya</taxon>
        <taxon>Ascomycota</taxon>
        <taxon>Pezizomycotina</taxon>
        <taxon>Dothideomycetes</taxon>
        <taxon>Pleosporomycetidae</taxon>
        <taxon>Mytilinidiales</taxon>
        <taxon>Mytilinidiaceae</taxon>
        <taxon>Lophium</taxon>
    </lineage>
</organism>
<evidence type="ECO:0000256" key="1">
    <source>
        <dbReference type="SAM" id="MobiDB-lite"/>
    </source>
</evidence>
<feature type="compositionally biased region" description="Low complexity" evidence="1">
    <location>
        <begin position="20"/>
        <end position="36"/>
    </location>
</feature>